<proteinExistence type="predicted"/>
<sequence>MPESTTTPIINPKKANPILVDYSDHKELSIEFSSNDVFDSPERPKVQEITEQMESLIRPPQAEPSTSKPKEKEPILREDIFRYLL</sequence>
<reference evidence="2" key="1">
    <citation type="journal article" date="2022" name="Mol. Ecol. Resour.">
        <title>The genomes of chicory, endive, great burdock and yacon provide insights into Asteraceae palaeo-polyploidization history and plant inulin production.</title>
        <authorList>
            <person name="Fan W."/>
            <person name="Wang S."/>
            <person name="Wang H."/>
            <person name="Wang A."/>
            <person name="Jiang F."/>
            <person name="Liu H."/>
            <person name="Zhao H."/>
            <person name="Xu D."/>
            <person name="Zhang Y."/>
        </authorList>
    </citation>
    <scope>NUCLEOTIDE SEQUENCE [LARGE SCALE GENOMIC DNA]</scope>
    <source>
        <strain evidence="2">cv. Niubang</strain>
    </source>
</reference>
<gene>
    <name evidence="1" type="ORF">L6452_34875</name>
</gene>
<accession>A0ACB8YJY0</accession>
<evidence type="ECO:0000313" key="2">
    <source>
        <dbReference type="Proteomes" id="UP001055879"/>
    </source>
</evidence>
<organism evidence="1 2">
    <name type="scientific">Arctium lappa</name>
    <name type="common">Greater burdock</name>
    <name type="synonym">Lappa major</name>
    <dbReference type="NCBI Taxonomy" id="4217"/>
    <lineage>
        <taxon>Eukaryota</taxon>
        <taxon>Viridiplantae</taxon>
        <taxon>Streptophyta</taxon>
        <taxon>Embryophyta</taxon>
        <taxon>Tracheophyta</taxon>
        <taxon>Spermatophyta</taxon>
        <taxon>Magnoliopsida</taxon>
        <taxon>eudicotyledons</taxon>
        <taxon>Gunneridae</taxon>
        <taxon>Pentapetalae</taxon>
        <taxon>asterids</taxon>
        <taxon>campanulids</taxon>
        <taxon>Asterales</taxon>
        <taxon>Asteraceae</taxon>
        <taxon>Carduoideae</taxon>
        <taxon>Cardueae</taxon>
        <taxon>Arctiinae</taxon>
        <taxon>Arctium</taxon>
    </lineage>
</organism>
<protein>
    <submittedName>
        <fullName evidence="1">Uncharacterized protein</fullName>
    </submittedName>
</protein>
<evidence type="ECO:0000313" key="1">
    <source>
        <dbReference type="EMBL" id="KAI3685624.1"/>
    </source>
</evidence>
<dbReference type="Proteomes" id="UP001055879">
    <property type="component" value="Linkage Group LG12"/>
</dbReference>
<dbReference type="EMBL" id="CM042058">
    <property type="protein sequence ID" value="KAI3685624.1"/>
    <property type="molecule type" value="Genomic_DNA"/>
</dbReference>
<comment type="caution">
    <text evidence="1">The sequence shown here is derived from an EMBL/GenBank/DDBJ whole genome shotgun (WGS) entry which is preliminary data.</text>
</comment>
<name>A0ACB8YJY0_ARCLA</name>
<reference evidence="1 2" key="2">
    <citation type="journal article" date="2022" name="Mol. Ecol. Resour.">
        <title>The genomes of chicory, endive, great burdock and yacon provide insights into Asteraceae paleo-polyploidization history and plant inulin production.</title>
        <authorList>
            <person name="Fan W."/>
            <person name="Wang S."/>
            <person name="Wang H."/>
            <person name="Wang A."/>
            <person name="Jiang F."/>
            <person name="Liu H."/>
            <person name="Zhao H."/>
            <person name="Xu D."/>
            <person name="Zhang Y."/>
        </authorList>
    </citation>
    <scope>NUCLEOTIDE SEQUENCE [LARGE SCALE GENOMIC DNA]</scope>
    <source>
        <strain evidence="2">cv. Niubang</strain>
    </source>
</reference>
<keyword evidence="2" id="KW-1185">Reference proteome</keyword>